<feature type="region of interest" description="Disordered" evidence="1">
    <location>
        <begin position="124"/>
        <end position="148"/>
    </location>
</feature>
<evidence type="ECO:0000256" key="1">
    <source>
        <dbReference type="SAM" id="MobiDB-lite"/>
    </source>
</evidence>
<feature type="region of interest" description="Disordered" evidence="1">
    <location>
        <begin position="192"/>
        <end position="221"/>
    </location>
</feature>
<protein>
    <submittedName>
        <fullName evidence="2">(northern house mosquito) hypothetical protein</fullName>
    </submittedName>
</protein>
<dbReference type="AlphaFoldDB" id="A0A8D8CGJ4"/>
<accession>A0A8D8CGJ4</accession>
<name>A0A8D8CGJ4_CULPI</name>
<organism evidence="2">
    <name type="scientific">Culex pipiens</name>
    <name type="common">House mosquito</name>
    <dbReference type="NCBI Taxonomy" id="7175"/>
    <lineage>
        <taxon>Eukaryota</taxon>
        <taxon>Metazoa</taxon>
        <taxon>Ecdysozoa</taxon>
        <taxon>Arthropoda</taxon>
        <taxon>Hexapoda</taxon>
        <taxon>Insecta</taxon>
        <taxon>Pterygota</taxon>
        <taxon>Neoptera</taxon>
        <taxon>Endopterygota</taxon>
        <taxon>Diptera</taxon>
        <taxon>Nematocera</taxon>
        <taxon>Culicoidea</taxon>
        <taxon>Culicidae</taxon>
        <taxon>Culicinae</taxon>
        <taxon>Culicini</taxon>
        <taxon>Culex</taxon>
        <taxon>Culex</taxon>
    </lineage>
</organism>
<proteinExistence type="predicted"/>
<feature type="compositionally biased region" description="Basic and acidic residues" evidence="1">
    <location>
        <begin position="211"/>
        <end position="221"/>
    </location>
</feature>
<reference evidence="2" key="1">
    <citation type="submission" date="2021-05" db="EMBL/GenBank/DDBJ databases">
        <authorList>
            <person name="Alioto T."/>
            <person name="Alioto T."/>
            <person name="Gomez Garrido J."/>
        </authorList>
    </citation>
    <scope>NUCLEOTIDE SEQUENCE</scope>
</reference>
<evidence type="ECO:0000313" key="2">
    <source>
        <dbReference type="EMBL" id="CAG6492289.1"/>
    </source>
</evidence>
<sequence length="221" mass="23928">MVTADGDFRIVVAVAIRTFRLGTGSSTHLPKSVLSISKKLESDPKTRQNQKPCYLRFFNSFTKENLRPHSGRTAPTGVYHQPGFGSNNVYQVVLSPQTTTSGINPTDDVLNNLAMMSSAGDDCGTDHTSKVDDISANRTGSAQSERSMVRNKNMLALDTIIKPGGCDCCDEEEDRFGGEPIEAVSKKNLLPEAAAADTSQRSITTSAVPESKNEHRACWST</sequence>
<feature type="compositionally biased region" description="Basic and acidic residues" evidence="1">
    <location>
        <begin position="124"/>
        <end position="135"/>
    </location>
</feature>
<dbReference type="EMBL" id="HBUE01120595">
    <property type="protein sequence ID" value="CAG6492289.1"/>
    <property type="molecule type" value="Transcribed_RNA"/>
</dbReference>
<feature type="compositionally biased region" description="Polar residues" evidence="1">
    <location>
        <begin position="136"/>
        <end position="146"/>
    </location>
</feature>
<feature type="compositionally biased region" description="Polar residues" evidence="1">
    <location>
        <begin position="197"/>
        <end position="208"/>
    </location>
</feature>